<dbReference type="Pfam" id="PF01230">
    <property type="entry name" value="HIT"/>
    <property type="match status" value="1"/>
</dbReference>
<dbReference type="InterPro" id="IPR036265">
    <property type="entry name" value="HIT-like_sf"/>
</dbReference>
<accession>A0AAP0PHM1</accession>
<dbReference type="Proteomes" id="UP001419268">
    <property type="component" value="Unassembled WGS sequence"/>
</dbReference>
<comment type="caution">
    <text evidence="5">The sequence shown here is derived from an EMBL/GenBank/DDBJ whole genome shotgun (WGS) entry which is preliminary data.</text>
</comment>
<gene>
    <name evidence="5" type="ORF">Scep_011036</name>
</gene>
<dbReference type="EMBL" id="JBBNAG010000004">
    <property type="protein sequence ID" value="KAK9141355.1"/>
    <property type="molecule type" value="Genomic_DNA"/>
</dbReference>
<evidence type="ECO:0000313" key="6">
    <source>
        <dbReference type="Proteomes" id="UP001419268"/>
    </source>
</evidence>
<feature type="active site" description="Tele-AMP-histidine intermediate" evidence="1">
    <location>
        <position position="149"/>
    </location>
</feature>
<evidence type="ECO:0000256" key="3">
    <source>
        <dbReference type="PROSITE-ProRule" id="PRU00464"/>
    </source>
</evidence>
<dbReference type="PRINTS" id="PR00332">
    <property type="entry name" value="HISTRIAD"/>
</dbReference>
<dbReference type="PROSITE" id="PS51084">
    <property type="entry name" value="HIT_2"/>
    <property type="match status" value="1"/>
</dbReference>
<feature type="short sequence motif" description="Histidine triad motif" evidence="2 3">
    <location>
        <begin position="147"/>
        <end position="151"/>
    </location>
</feature>
<dbReference type="GO" id="GO:0009150">
    <property type="term" value="P:purine ribonucleotide metabolic process"/>
    <property type="evidence" value="ECO:0007669"/>
    <property type="project" value="TreeGrafter"/>
</dbReference>
<dbReference type="PANTHER" id="PTHR47670:SF1">
    <property type="entry name" value="ADENYLYLSULFATASE HINT3"/>
    <property type="match status" value="1"/>
</dbReference>
<dbReference type="AlphaFoldDB" id="A0AAP0PHM1"/>
<keyword evidence="6" id="KW-1185">Reference proteome</keyword>
<protein>
    <recommendedName>
        <fullName evidence="4">HIT domain-containing protein</fullName>
    </recommendedName>
</protein>
<evidence type="ECO:0000256" key="2">
    <source>
        <dbReference type="PIRSR" id="PIRSR601310-3"/>
    </source>
</evidence>
<reference evidence="5 6" key="1">
    <citation type="submission" date="2024-01" db="EMBL/GenBank/DDBJ databases">
        <title>Genome assemblies of Stephania.</title>
        <authorList>
            <person name="Yang L."/>
        </authorList>
    </citation>
    <scope>NUCLEOTIDE SEQUENCE [LARGE SCALE GENOMIC DNA]</scope>
    <source>
        <strain evidence="5">JXDWG</strain>
        <tissue evidence="5">Leaf</tissue>
    </source>
</reference>
<dbReference type="SUPFAM" id="SSF54197">
    <property type="entry name" value="HIT-like"/>
    <property type="match status" value="1"/>
</dbReference>
<name>A0AAP0PHM1_9MAGN</name>
<dbReference type="PANTHER" id="PTHR47670">
    <property type="entry name" value="ADENYLYLSULFATASE HINT3"/>
    <property type="match status" value="1"/>
</dbReference>
<dbReference type="PROSITE" id="PS00892">
    <property type="entry name" value="HIT_1"/>
    <property type="match status" value="1"/>
</dbReference>
<dbReference type="Gene3D" id="3.30.428.10">
    <property type="entry name" value="HIT-like"/>
    <property type="match status" value="1"/>
</dbReference>
<dbReference type="InterPro" id="IPR039384">
    <property type="entry name" value="HINT"/>
</dbReference>
<dbReference type="GO" id="GO:0006790">
    <property type="term" value="P:sulfur compound metabolic process"/>
    <property type="evidence" value="ECO:0007669"/>
    <property type="project" value="TreeGrafter"/>
</dbReference>
<feature type="domain" description="HIT" evidence="4">
    <location>
        <begin position="55"/>
        <end position="162"/>
    </location>
</feature>
<dbReference type="InterPro" id="IPR001310">
    <property type="entry name" value="Histidine_triad_HIT"/>
</dbReference>
<evidence type="ECO:0000259" key="4">
    <source>
        <dbReference type="PROSITE" id="PS51084"/>
    </source>
</evidence>
<evidence type="ECO:0000256" key="1">
    <source>
        <dbReference type="PIRSR" id="PIRSR601310-1"/>
    </source>
</evidence>
<organism evidence="5 6">
    <name type="scientific">Stephania cephalantha</name>
    <dbReference type="NCBI Taxonomy" id="152367"/>
    <lineage>
        <taxon>Eukaryota</taxon>
        <taxon>Viridiplantae</taxon>
        <taxon>Streptophyta</taxon>
        <taxon>Embryophyta</taxon>
        <taxon>Tracheophyta</taxon>
        <taxon>Spermatophyta</taxon>
        <taxon>Magnoliopsida</taxon>
        <taxon>Ranunculales</taxon>
        <taxon>Menispermaceae</taxon>
        <taxon>Menispermoideae</taxon>
        <taxon>Cissampelideae</taxon>
        <taxon>Stephania</taxon>
    </lineage>
</organism>
<sequence length="221" mass="24539">MDEIGARRLSILRSHLRDIDSGGSSSSFGQVSSGFSLNCASKSRSDEGSEERDCVFCKIIRGDSPAFKIYEDDVCLCILDINPLTHGHSLIIPKHHFSSLKSTPPSVVATMCSKVPFVSNAIMEATNCDSFNLLVNTGEAAGQVIFHTHLHIIPRKARDRLWTSKSFRRLTIQENHEAAQLADCIKKHLTLQENNCEGEKSELRIYPSEKLLCRLGVLNLV</sequence>
<proteinExistence type="predicted"/>
<dbReference type="InterPro" id="IPR011146">
    <property type="entry name" value="HIT-like"/>
</dbReference>
<dbReference type="CDD" id="cd01277">
    <property type="entry name" value="HINT_subgroup"/>
    <property type="match status" value="1"/>
</dbReference>
<dbReference type="GO" id="GO:0047627">
    <property type="term" value="F:adenylylsulfatase activity"/>
    <property type="evidence" value="ECO:0007669"/>
    <property type="project" value="TreeGrafter"/>
</dbReference>
<evidence type="ECO:0000313" key="5">
    <source>
        <dbReference type="EMBL" id="KAK9141355.1"/>
    </source>
</evidence>
<dbReference type="InterPro" id="IPR019808">
    <property type="entry name" value="Histidine_triad_CS"/>
</dbReference>